<dbReference type="EMBL" id="JBHUFB010000009">
    <property type="protein sequence ID" value="MFD1812396.1"/>
    <property type="molecule type" value="Genomic_DNA"/>
</dbReference>
<proteinExistence type="predicted"/>
<name>A0ABW4P335_9NOCA</name>
<keyword evidence="3" id="KW-1185">Reference proteome</keyword>
<gene>
    <name evidence="2" type="ORF">ACFSJG_09250</name>
</gene>
<comment type="caution">
    <text evidence="2">The sequence shown here is derived from an EMBL/GenBank/DDBJ whole genome shotgun (WGS) entry which is preliminary data.</text>
</comment>
<evidence type="ECO:0000256" key="1">
    <source>
        <dbReference type="SAM" id="MobiDB-lite"/>
    </source>
</evidence>
<evidence type="ECO:0000313" key="3">
    <source>
        <dbReference type="Proteomes" id="UP001597286"/>
    </source>
</evidence>
<dbReference type="RefSeq" id="WP_378484901.1">
    <property type="nucleotide sequence ID" value="NZ_JBHUFB010000009.1"/>
</dbReference>
<sequence>MSETAIGNNPAVDAGSPVTVNPTAPTASETAAADRAYVHAARAALLSD</sequence>
<reference evidence="3" key="1">
    <citation type="journal article" date="2019" name="Int. J. Syst. Evol. Microbiol.">
        <title>The Global Catalogue of Microorganisms (GCM) 10K type strain sequencing project: providing services to taxonomists for standard genome sequencing and annotation.</title>
        <authorList>
            <consortium name="The Broad Institute Genomics Platform"/>
            <consortium name="The Broad Institute Genome Sequencing Center for Infectious Disease"/>
            <person name="Wu L."/>
            <person name="Ma J."/>
        </authorList>
    </citation>
    <scope>NUCLEOTIDE SEQUENCE [LARGE SCALE GENOMIC DNA]</scope>
    <source>
        <strain evidence="3">DT72</strain>
    </source>
</reference>
<accession>A0ABW4P335</accession>
<protein>
    <submittedName>
        <fullName evidence="2">Uncharacterized protein</fullName>
    </submittedName>
</protein>
<organism evidence="2 3">
    <name type="scientific">Rhodococcus gannanensis</name>
    <dbReference type="NCBI Taxonomy" id="1960308"/>
    <lineage>
        <taxon>Bacteria</taxon>
        <taxon>Bacillati</taxon>
        <taxon>Actinomycetota</taxon>
        <taxon>Actinomycetes</taxon>
        <taxon>Mycobacteriales</taxon>
        <taxon>Nocardiaceae</taxon>
        <taxon>Rhodococcus</taxon>
    </lineage>
</organism>
<dbReference type="Proteomes" id="UP001597286">
    <property type="component" value="Unassembled WGS sequence"/>
</dbReference>
<feature type="region of interest" description="Disordered" evidence="1">
    <location>
        <begin position="1"/>
        <end position="31"/>
    </location>
</feature>
<evidence type="ECO:0000313" key="2">
    <source>
        <dbReference type="EMBL" id="MFD1812396.1"/>
    </source>
</evidence>